<evidence type="ECO:0000313" key="1">
    <source>
        <dbReference type="EMBL" id="QHS62703.1"/>
    </source>
</evidence>
<sequence length="146" mass="17329">MNQHLKNRQQWHLNQAIHNEAACNFLHHDSQFFDWVVNTAFYSALHYVSSVIFPLEIREEKGLHTVYTVEEYCEIVPTHNNKHRVLSELVYEHCKGIGKTYDRLLDMSFKSRYEFGCHDSSYSTTARRYLQQVQQHCHSQNVAKRA</sequence>
<dbReference type="Proteomes" id="UP000476411">
    <property type="component" value="Chromosome"/>
</dbReference>
<gene>
    <name evidence="1" type="ORF">GWR21_24915</name>
</gene>
<dbReference type="AlphaFoldDB" id="A0A6B9ZPT6"/>
<reference evidence="1 2" key="1">
    <citation type="submission" date="2020-01" db="EMBL/GenBank/DDBJ databases">
        <title>Complete genome sequence of Chitinophaga sp. H33E-04 isolated from quinoa roots.</title>
        <authorList>
            <person name="Weon H.-Y."/>
            <person name="Lee S.A."/>
        </authorList>
    </citation>
    <scope>NUCLEOTIDE SEQUENCE [LARGE SCALE GENOMIC DNA]</scope>
    <source>
        <strain evidence="1 2">H33E-04</strain>
    </source>
</reference>
<protein>
    <submittedName>
        <fullName evidence="1">Uncharacterized protein</fullName>
    </submittedName>
</protein>
<evidence type="ECO:0000313" key="2">
    <source>
        <dbReference type="Proteomes" id="UP000476411"/>
    </source>
</evidence>
<dbReference type="RefSeq" id="WP_162334370.1">
    <property type="nucleotide sequence ID" value="NZ_CP048113.1"/>
</dbReference>
<keyword evidence="2" id="KW-1185">Reference proteome</keyword>
<dbReference type="KEGG" id="chih:GWR21_24915"/>
<accession>A0A6B9ZPT6</accession>
<organism evidence="1 2">
    <name type="scientific">Chitinophaga agri</name>
    <dbReference type="NCBI Taxonomy" id="2703787"/>
    <lineage>
        <taxon>Bacteria</taxon>
        <taxon>Pseudomonadati</taxon>
        <taxon>Bacteroidota</taxon>
        <taxon>Chitinophagia</taxon>
        <taxon>Chitinophagales</taxon>
        <taxon>Chitinophagaceae</taxon>
        <taxon>Chitinophaga</taxon>
    </lineage>
</organism>
<name>A0A6B9ZPT6_9BACT</name>
<proteinExistence type="predicted"/>
<dbReference type="EMBL" id="CP048113">
    <property type="protein sequence ID" value="QHS62703.1"/>
    <property type="molecule type" value="Genomic_DNA"/>
</dbReference>